<dbReference type="PROSITE" id="PS50206">
    <property type="entry name" value="RHODANESE_3"/>
    <property type="match status" value="1"/>
</dbReference>
<keyword evidence="3" id="KW-1185">Reference proteome</keyword>
<gene>
    <name evidence="2" type="ORF">ACFSUC_17600</name>
</gene>
<evidence type="ECO:0000313" key="2">
    <source>
        <dbReference type="EMBL" id="MFD2673389.1"/>
    </source>
</evidence>
<dbReference type="Proteomes" id="UP001597497">
    <property type="component" value="Unassembled WGS sequence"/>
</dbReference>
<dbReference type="InterPro" id="IPR036873">
    <property type="entry name" value="Rhodanese-like_dom_sf"/>
</dbReference>
<organism evidence="2 3">
    <name type="scientific">Marinicrinis sediminis</name>
    <dbReference type="NCBI Taxonomy" id="1652465"/>
    <lineage>
        <taxon>Bacteria</taxon>
        <taxon>Bacillati</taxon>
        <taxon>Bacillota</taxon>
        <taxon>Bacilli</taxon>
        <taxon>Bacillales</taxon>
        <taxon>Paenibacillaceae</taxon>
    </lineage>
</organism>
<dbReference type="InterPro" id="IPR050229">
    <property type="entry name" value="GlpE_sulfurtransferase"/>
</dbReference>
<dbReference type="SMART" id="SM00450">
    <property type="entry name" value="RHOD"/>
    <property type="match status" value="1"/>
</dbReference>
<dbReference type="InterPro" id="IPR001307">
    <property type="entry name" value="Thiosulphate_STrfase_CS"/>
</dbReference>
<evidence type="ECO:0000313" key="3">
    <source>
        <dbReference type="Proteomes" id="UP001597497"/>
    </source>
</evidence>
<feature type="domain" description="Rhodanese" evidence="1">
    <location>
        <begin position="38"/>
        <end position="122"/>
    </location>
</feature>
<name>A0ABW5RFT5_9BACL</name>
<dbReference type="SUPFAM" id="SSF52821">
    <property type="entry name" value="Rhodanese/Cell cycle control phosphatase"/>
    <property type="match status" value="1"/>
</dbReference>
<accession>A0ABW5RFT5</accession>
<dbReference type="EMBL" id="JBHUMM010000043">
    <property type="protein sequence ID" value="MFD2673389.1"/>
    <property type="molecule type" value="Genomic_DNA"/>
</dbReference>
<sequence>MDIVFYALTIGLIGWMIYRQFAPVKGLRTMQAEDFKKASKGHKLIDVREPHEFKEGHLPGAVNLPLSQFRSRLSEIPRDREVYLYCRSGMRSKQASKWLVRSGHRNVAHLSGGLLSWQGGLKR</sequence>
<dbReference type="CDD" id="cd00158">
    <property type="entry name" value="RHOD"/>
    <property type="match status" value="1"/>
</dbReference>
<reference evidence="3" key="1">
    <citation type="journal article" date="2019" name="Int. J. Syst. Evol. Microbiol.">
        <title>The Global Catalogue of Microorganisms (GCM) 10K type strain sequencing project: providing services to taxonomists for standard genome sequencing and annotation.</title>
        <authorList>
            <consortium name="The Broad Institute Genomics Platform"/>
            <consortium name="The Broad Institute Genome Sequencing Center for Infectious Disease"/>
            <person name="Wu L."/>
            <person name="Ma J."/>
        </authorList>
    </citation>
    <scope>NUCLEOTIDE SEQUENCE [LARGE SCALE GENOMIC DNA]</scope>
    <source>
        <strain evidence="3">KCTC 33676</strain>
    </source>
</reference>
<dbReference type="PROSITE" id="PS00380">
    <property type="entry name" value="RHODANESE_1"/>
    <property type="match status" value="1"/>
</dbReference>
<dbReference type="RefSeq" id="WP_379930956.1">
    <property type="nucleotide sequence ID" value="NZ_JBHUMM010000043.1"/>
</dbReference>
<dbReference type="Pfam" id="PF00581">
    <property type="entry name" value="Rhodanese"/>
    <property type="match status" value="1"/>
</dbReference>
<proteinExistence type="predicted"/>
<dbReference type="Gene3D" id="3.40.250.10">
    <property type="entry name" value="Rhodanese-like domain"/>
    <property type="match status" value="1"/>
</dbReference>
<evidence type="ECO:0000259" key="1">
    <source>
        <dbReference type="PROSITE" id="PS50206"/>
    </source>
</evidence>
<dbReference type="PANTHER" id="PTHR43031:SF18">
    <property type="entry name" value="RHODANESE-RELATED SULFURTRANSFERASES"/>
    <property type="match status" value="1"/>
</dbReference>
<protein>
    <submittedName>
        <fullName evidence="2">Rhodanese-like domain-containing protein</fullName>
    </submittedName>
</protein>
<dbReference type="InterPro" id="IPR001763">
    <property type="entry name" value="Rhodanese-like_dom"/>
</dbReference>
<dbReference type="PANTHER" id="PTHR43031">
    <property type="entry name" value="FAD-DEPENDENT OXIDOREDUCTASE"/>
    <property type="match status" value="1"/>
</dbReference>
<comment type="caution">
    <text evidence="2">The sequence shown here is derived from an EMBL/GenBank/DDBJ whole genome shotgun (WGS) entry which is preliminary data.</text>
</comment>